<dbReference type="AlphaFoldDB" id="A0A8J2FTR5"/>
<evidence type="ECO:0000256" key="1">
    <source>
        <dbReference type="SAM" id="MobiDB-lite"/>
    </source>
</evidence>
<evidence type="ECO:0000313" key="2">
    <source>
        <dbReference type="EMBL" id="CAF0704331.1"/>
    </source>
</evidence>
<protein>
    <submittedName>
        <fullName evidence="2">Uncharacterized protein</fullName>
    </submittedName>
</protein>
<proteinExistence type="predicted"/>
<dbReference type="Proteomes" id="UP000663859">
    <property type="component" value="Unassembled WGS sequence"/>
</dbReference>
<keyword evidence="3" id="KW-1185">Reference proteome</keyword>
<sequence length="80" mass="8806">MVTLQLWKLTKLKGLVGFADLGEVLFFSGQWDVKSAAAWLDLNPRVLGEDSNASPNTEEALGMKPCNREEKAERCGLSSH</sequence>
<evidence type="ECO:0000313" key="3">
    <source>
        <dbReference type="Proteomes" id="UP000663859"/>
    </source>
</evidence>
<reference evidence="2" key="1">
    <citation type="submission" date="2021-02" db="EMBL/GenBank/DDBJ databases">
        <authorList>
            <person name="Cremers G."/>
            <person name="Picone N."/>
        </authorList>
    </citation>
    <scope>NUCLEOTIDE SEQUENCE</scope>
    <source>
        <strain evidence="2">PQ17</strain>
    </source>
</reference>
<organism evidence="2 3">
    <name type="scientific">Candidatus Methylacidithermus pantelleriae</name>
    <dbReference type="NCBI Taxonomy" id="2744239"/>
    <lineage>
        <taxon>Bacteria</taxon>
        <taxon>Pseudomonadati</taxon>
        <taxon>Verrucomicrobiota</taxon>
        <taxon>Methylacidiphilae</taxon>
        <taxon>Methylacidiphilales</taxon>
        <taxon>Methylacidiphilaceae</taxon>
        <taxon>Candidatus Methylacidithermus</taxon>
    </lineage>
</organism>
<gene>
    <name evidence="2" type="ORF">MPNT_650002</name>
</gene>
<name>A0A8J2FTR5_9BACT</name>
<accession>A0A8J2FTR5</accession>
<dbReference type="EMBL" id="CAJNOB010000062">
    <property type="protein sequence ID" value="CAF0704331.1"/>
    <property type="molecule type" value="Genomic_DNA"/>
</dbReference>
<comment type="caution">
    <text evidence="2">The sequence shown here is derived from an EMBL/GenBank/DDBJ whole genome shotgun (WGS) entry which is preliminary data.</text>
</comment>
<feature type="region of interest" description="Disordered" evidence="1">
    <location>
        <begin position="46"/>
        <end position="80"/>
    </location>
</feature>